<evidence type="ECO:0000313" key="4">
    <source>
        <dbReference type="EMBL" id="SHJ25538.1"/>
    </source>
</evidence>
<dbReference type="EMBL" id="FQZP01000035">
    <property type="protein sequence ID" value="SHJ25538.1"/>
    <property type="molecule type" value="Genomic_DNA"/>
</dbReference>
<dbReference type="Proteomes" id="UP000324781">
    <property type="component" value="Unassembled WGS sequence"/>
</dbReference>
<evidence type="ECO:0000256" key="1">
    <source>
        <dbReference type="ARBA" id="ARBA00022723"/>
    </source>
</evidence>
<dbReference type="PROSITE" id="PS50846">
    <property type="entry name" value="HMA_2"/>
    <property type="match status" value="1"/>
</dbReference>
<evidence type="ECO:0000259" key="3">
    <source>
        <dbReference type="PROSITE" id="PS50846"/>
    </source>
</evidence>
<dbReference type="GO" id="GO:0005507">
    <property type="term" value="F:copper ion binding"/>
    <property type="evidence" value="ECO:0007669"/>
    <property type="project" value="InterPro"/>
</dbReference>
<evidence type="ECO:0000256" key="2">
    <source>
        <dbReference type="ARBA" id="ARBA00023008"/>
    </source>
</evidence>
<dbReference type="PROSITE" id="PS01047">
    <property type="entry name" value="HMA_1"/>
    <property type="match status" value="1"/>
</dbReference>
<sequence>MKSEHVAFIVEEMNCEHCVAAIRERVSRLNGVYDVLVDLQAKRIVVEYDAERLDAETIRGTIEDAGYTVK</sequence>
<gene>
    <name evidence="4" type="ORF">SAMN05444373_103516</name>
</gene>
<dbReference type="Gene3D" id="3.30.70.100">
    <property type="match status" value="1"/>
</dbReference>
<dbReference type="InterPro" id="IPR017969">
    <property type="entry name" value="Heavy-metal-associated_CS"/>
</dbReference>
<dbReference type="InterPro" id="IPR006121">
    <property type="entry name" value="HMA_dom"/>
</dbReference>
<dbReference type="SUPFAM" id="SSF55008">
    <property type="entry name" value="HMA, heavy metal-associated domain"/>
    <property type="match status" value="1"/>
</dbReference>
<keyword evidence="2" id="KW-0186">Copper</keyword>
<dbReference type="InterPro" id="IPR036163">
    <property type="entry name" value="HMA_dom_sf"/>
</dbReference>
<proteinExistence type="predicted"/>
<reference evidence="4 5" key="1">
    <citation type="submission" date="2016-11" db="EMBL/GenBank/DDBJ databases">
        <authorList>
            <person name="Varghese N."/>
            <person name="Submissions S."/>
        </authorList>
    </citation>
    <scope>NUCLEOTIDE SEQUENCE [LARGE SCALE GENOMIC DNA]</scope>
    <source>
        <strain evidence="4 5">DSM 19027</strain>
    </source>
</reference>
<dbReference type="NCBIfam" id="TIGR00003">
    <property type="entry name" value="copper ion binding protein"/>
    <property type="match status" value="1"/>
</dbReference>
<organism evidence="4 5">
    <name type="scientific">Thermoclostridium caenicola</name>
    <dbReference type="NCBI Taxonomy" id="659425"/>
    <lineage>
        <taxon>Bacteria</taxon>
        <taxon>Bacillati</taxon>
        <taxon>Bacillota</taxon>
        <taxon>Clostridia</taxon>
        <taxon>Eubacteriales</taxon>
        <taxon>Oscillospiraceae</taxon>
        <taxon>Thermoclostridium</taxon>
    </lineage>
</organism>
<evidence type="ECO:0000313" key="5">
    <source>
        <dbReference type="Proteomes" id="UP000324781"/>
    </source>
</evidence>
<dbReference type="CDD" id="cd00371">
    <property type="entry name" value="HMA"/>
    <property type="match status" value="1"/>
</dbReference>
<keyword evidence="1" id="KW-0479">Metal-binding</keyword>
<feature type="domain" description="HMA" evidence="3">
    <location>
        <begin position="4"/>
        <end position="70"/>
    </location>
</feature>
<dbReference type="OrthoDB" id="9813965at2"/>
<dbReference type="RefSeq" id="WP_149679064.1">
    <property type="nucleotide sequence ID" value="NZ_DAONMB010000005.1"/>
</dbReference>
<keyword evidence="5" id="KW-1185">Reference proteome</keyword>
<dbReference type="InterPro" id="IPR006122">
    <property type="entry name" value="HMA_Cu_ion-bd"/>
</dbReference>
<accession>A0A1M6HTW0</accession>
<dbReference type="AlphaFoldDB" id="A0A1M6HTW0"/>
<protein>
    <submittedName>
        <fullName evidence="4">Copper chaperone</fullName>
    </submittedName>
</protein>
<dbReference type="Pfam" id="PF00403">
    <property type="entry name" value="HMA"/>
    <property type="match status" value="1"/>
</dbReference>
<dbReference type="FunFam" id="3.30.70.100:FF:000001">
    <property type="entry name" value="ATPase copper transporting beta"/>
    <property type="match status" value="1"/>
</dbReference>
<name>A0A1M6HTW0_9FIRM</name>